<proteinExistence type="predicted"/>
<dbReference type="AlphaFoldDB" id="A0AA38LCA3"/>
<sequence>MECSRDDPLSFLLIMVIIEVPQDHQCMGVVILGAFTSSATATQNNERRGSDGYSSVFGSSKTNPVGSSFYGTSAAAGALAASSFNPTQIDYDGRGLQSYTPAPGGMDKSSLGSSMYDIDAFINSAGSIEQGKYERRGPEINNSAFGGDNLSNIGTLGVRI</sequence>
<organism evidence="1 2">
    <name type="scientific">Taxus chinensis</name>
    <name type="common">Chinese yew</name>
    <name type="synonym">Taxus wallichiana var. chinensis</name>
    <dbReference type="NCBI Taxonomy" id="29808"/>
    <lineage>
        <taxon>Eukaryota</taxon>
        <taxon>Viridiplantae</taxon>
        <taxon>Streptophyta</taxon>
        <taxon>Embryophyta</taxon>
        <taxon>Tracheophyta</taxon>
        <taxon>Spermatophyta</taxon>
        <taxon>Pinopsida</taxon>
        <taxon>Pinidae</taxon>
        <taxon>Conifers II</taxon>
        <taxon>Cupressales</taxon>
        <taxon>Taxaceae</taxon>
        <taxon>Taxus</taxon>
    </lineage>
</organism>
<gene>
    <name evidence="1" type="ORF">KI387_025102</name>
</gene>
<dbReference type="Proteomes" id="UP000824469">
    <property type="component" value="Unassembled WGS sequence"/>
</dbReference>
<evidence type="ECO:0000313" key="1">
    <source>
        <dbReference type="EMBL" id="KAH9316475.1"/>
    </source>
</evidence>
<keyword evidence="2" id="KW-1185">Reference proteome</keyword>
<dbReference type="EMBL" id="JAHRHJ020000005">
    <property type="protein sequence ID" value="KAH9316475.1"/>
    <property type="molecule type" value="Genomic_DNA"/>
</dbReference>
<evidence type="ECO:0000313" key="2">
    <source>
        <dbReference type="Proteomes" id="UP000824469"/>
    </source>
</evidence>
<protein>
    <submittedName>
        <fullName evidence="1">Uncharacterized protein</fullName>
    </submittedName>
</protein>
<reference evidence="1 2" key="1">
    <citation type="journal article" date="2021" name="Nat. Plants">
        <title>The Taxus genome provides insights into paclitaxel biosynthesis.</title>
        <authorList>
            <person name="Xiong X."/>
            <person name="Gou J."/>
            <person name="Liao Q."/>
            <person name="Li Y."/>
            <person name="Zhou Q."/>
            <person name="Bi G."/>
            <person name="Li C."/>
            <person name="Du R."/>
            <person name="Wang X."/>
            <person name="Sun T."/>
            <person name="Guo L."/>
            <person name="Liang H."/>
            <person name="Lu P."/>
            <person name="Wu Y."/>
            <person name="Zhang Z."/>
            <person name="Ro D.K."/>
            <person name="Shang Y."/>
            <person name="Huang S."/>
            <person name="Yan J."/>
        </authorList>
    </citation>
    <scope>NUCLEOTIDE SEQUENCE [LARGE SCALE GENOMIC DNA]</scope>
    <source>
        <strain evidence="1">Ta-2019</strain>
    </source>
</reference>
<name>A0AA38LCA3_TAXCH</name>
<comment type="caution">
    <text evidence="1">The sequence shown here is derived from an EMBL/GenBank/DDBJ whole genome shotgun (WGS) entry which is preliminary data.</text>
</comment>
<accession>A0AA38LCA3</accession>